<keyword evidence="5" id="KW-0539">Nucleus</keyword>
<evidence type="ECO:0000313" key="10">
    <source>
        <dbReference type="Proteomes" id="UP000054516"/>
    </source>
</evidence>
<feature type="compositionally biased region" description="Basic and acidic residues" evidence="6">
    <location>
        <begin position="507"/>
        <end position="518"/>
    </location>
</feature>
<feature type="transmembrane region" description="Helical" evidence="7">
    <location>
        <begin position="629"/>
        <end position="650"/>
    </location>
</feature>
<dbReference type="OMA" id="YPQVCES"/>
<dbReference type="EMBL" id="DF977458">
    <property type="protein sequence ID" value="GAP85547.1"/>
    <property type="molecule type" value="Genomic_DNA"/>
</dbReference>
<dbReference type="AlphaFoldDB" id="A0A1W2TC64"/>
<feature type="transmembrane region" description="Helical" evidence="7">
    <location>
        <begin position="606"/>
        <end position="623"/>
    </location>
</feature>
<proteinExistence type="predicted"/>
<dbReference type="OrthoDB" id="5966927at2759"/>
<dbReference type="STRING" id="77044.A0A1W2TC64"/>
<comment type="subcellular location">
    <subcellularLocation>
        <location evidence="1">Nucleus inner membrane</location>
        <topology evidence="1">Multi-pass membrane protein</topology>
    </subcellularLocation>
</comment>
<dbReference type="GO" id="GO:0005637">
    <property type="term" value="C:nuclear inner membrane"/>
    <property type="evidence" value="ECO:0007669"/>
    <property type="project" value="UniProtKB-SubCell"/>
</dbReference>
<evidence type="ECO:0000313" key="9">
    <source>
        <dbReference type="EMBL" id="GAP85547.1"/>
    </source>
</evidence>
<accession>A0A1W2TC64</accession>
<evidence type="ECO:0000256" key="5">
    <source>
        <dbReference type="ARBA" id="ARBA00023242"/>
    </source>
</evidence>
<dbReference type="GO" id="GO:0034992">
    <property type="term" value="C:microtubule organizing center attachment site"/>
    <property type="evidence" value="ECO:0007669"/>
    <property type="project" value="TreeGrafter"/>
</dbReference>
<name>A0A1W2TC64_ROSNE</name>
<gene>
    <name evidence="9" type="ORF">SAMD00023353_1301970</name>
</gene>
<dbReference type="InterPro" id="IPR042321">
    <property type="entry name" value="Ima1"/>
</dbReference>
<keyword evidence="10" id="KW-1185">Reference proteome</keyword>
<dbReference type="GO" id="GO:0044732">
    <property type="term" value="C:mitotic spindle pole body"/>
    <property type="evidence" value="ECO:0007669"/>
    <property type="project" value="TreeGrafter"/>
</dbReference>
<dbReference type="InterPro" id="IPR018617">
    <property type="entry name" value="Ima1_N"/>
</dbReference>
<keyword evidence="4 7" id="KW-0472">Membrane</keyword>
<evidence type="ECO:0000256" key="2">
    <source>
        <dbReference type="ARBA" id="ARBA00022692"/>
    </source>
</evidence>
<sequence>MGTRWPRRFLRCFYCGQRSTIHFQGQKSFHCPKCDATNWLDQDGEITDPPAADESLERSTLRYAIPRSSATRSPSPVGHATAGALGDSIFCATCLRNQQMLSSSLAQFEWPDDPSGAEQSARERKYWALRKTLEKRYPQVCGVCLPRVNKRLHQASYTAQTDHLRRMMDLTRSRRKAVRRYGPLDFVDFIGKLSWHASFMLQAVWHIVVVSLLLAELCAFTGSGRWIPVNLLVFDHLRALAPPYSDRLMQWAINLGMCSFPWNPHFKQTIRGFTAHILGFRRWYTYQLLILLERFVALSIAQYSKSQGLPAASQLSAQIIIMLLTVYIYLTARQSVRTDTTPLFRRPTELAAGLHPEVDDRSSTRDPDDLGDILDDILHSPAPTQEQAARISPQQLPFAVPSPGIRNKGDSRSSAFPIPHTTRRAYETNQSFREEPTVAQYNDEMDWSPSASQHRAFSSYNPYKVKNTNPRFSDAPTEPKPGPIWYKVPPAPTNPAQRSRNPPMRPIIRESPKEKKESFFQPAVGRRPVDFGSGARDDSPGLNLAAPKFYAPQPADDPRDSLSNMFAKSFTISPSPEEPEERSKWRPDIAELPGPGTMLDRTVTRIVELVALVAALCGWVFALRSQEHYGRSVALASICVCLIVSIRLAADLEVDYKIRGHIRPSVFAPSLANLALFQLILVILFMWNIWSGGASWAASGVYGNTLFGSIIIHHVWQTFA</sequence>
<feature type="region of interest" description="Disordered" evidence="6">
    <location>
        <begin position="570"/>
        <end position="589"/>
    </location>
</feature>
<reference evidence="9" key="1">
    <citation type="submission" date="2016-03" db="EMBL/GenBank/DDBJ databases">
        <title>Draft genome sequence of Rosellinia necatrix.</title>
        <authorList>
            <person name="Kanematsu S."/>
        </authorList>
    </citation>
    <scope>NUCLEOTIDE SEQUENCE [LARGE SCALE GENOMIC DNA]</scope>
    <source>
        <strain evidence="9">W97</strain>
    </source>
</reference>
<evidence type="ECO:0000256" key="1">
    <source>
        <dbReference type="ARBA" id="ARBA00004473"/>
    </source>
</evidence>
<protein>
    <recommendedName>
        <fullName evidence="8">Ima1 N-terminal domain-containing protein</fullName>
    </recommendedName>
</protein>
<dbReference type="Pfam" id="PF09779">
    <property type="entry name" value="Ima1_N"/>
    <property type="match status" value="1"/>
</dbReference>
<dbReference type="PANTHER" id="PTHR28538:SF1">
    <property type="entry name" value="INTEGRAL INNER NUCLEAR MEMBRANE PROTEIN IMA1"/>
    <property type="match status" value="1"/>
</dbReference>
<dbReference type="PANTHER" id="PTHR28538">
    <property type="entry name" value="INTEGRAL INNER NUCLEAR MEMBRANE PROTEIN IMA1"/>
    <property type="match status" value="1"/>
</dbReference>
<keyword evidence="2 7" id="KW-0812">Transmembrane</keyword>
<organism evidence="9">
    <name type="scientific">Rosellinia necatrix</name>
    <name type="common">White root-rot fungus</name>
    <dbReference type="NCBI Taxonomy" id="77044"/>
    <lineage>
        <taxon>Eukaryota</taxon>
        <taxon>Fungi</taxon>
        <taxon>Dikarya</taxon>
        <taxon>Ascomycota</taxon>
        <taxon>Pezizomycotina</taxon>
        <taxon>Sordariomycetes</taxon>
        <taxon>Xylariomycetidae</taxon>
        <taxon>Xylariales</taxon>
        <taxon>Xylariaceae</taxon>
        <taxon>Rosellinia</taxon>
    </lineage>
</organism>
<feature type="domain" description="Ima1 N-terminal" evidence="8">
    <location>
        <begin position="10"/>
        <end position="148"/>
    </location>
</feature>
<evidence type="ECO:0000256" key="3">
    <source>
        <dbReference type="ARBA" id="ARBA00022989"/>
    </source>
</evidence>
<feature type="transmembrane region" description="Helical" evidence="7">
    <location>
        <begin position="671"/>
        <end position="690"/>
    </location>
</feature>
<dbReference type="Proteomes" id="UP000054516">
    <property type="component" value="Unassembled WGS sequence"/>
</dbReference>
<keyword evidence="3 7" id="KW-1133">Transmembrane helix</keyword>
<feature type="transmembrane region" description="Helical" evidence="7">
    <location>
        <begin position="696"/>
        <end position="716"/>
    </location>
</feature>
<evidence type="ECO:0000256" key="7">
    <source>
        <dbReference type="SAM" id="Phobius"/>
    </source>
</evidence>
<dbReference type="GO" id="GO:0071765">
    <property type="term" value="P:nuclear inner membrane organization"/>
    <property type="evidence" value="ECO:0007669"/>
    <property type="project" value="InterPro"/>
</dbReference>
<evidence type="ECO:0000259" key="8">
    <source>
        <dbReference type="Pfam" id="PF09779"/>
    </source>
</evidence>
<evidence type="ECO:0000256" key="4">
    <source>
        <dbReference type="ARBA" id="ARBA00023136"/>
    </source>
</evidence>
<dbReference type="GO" id="GO:0034506">
    <property type="term" value="C:chromosome, centromeric core domain"/>
    <property type="evidence" value="ECO:0007669"/>
    <property type="project" value="TreeGrafter"/>
</dbReference>
<feature type="region of interest" description="Disordered" evidence="6">
    <location>
        <begin position="491"/>
        <end position="538"/>
    </location>
</feature>
<evidence type="ECO:0000256" key="6">
    <source>
        <dbReference type="SAM" id="MobiDB-lite"/>
    </source>
</evidence>